<accession>A0A0C9UR40</accession>
<reference evidence="1 2" key="1">
    <citation type="submission" date="2014-06" db="EMBL/GenBank/DDBJ databases">
        <title>Evolutionary Origins and Diversification of the Mycorrhizal Mutualists.</title>
        <authorList>
            <consortium name="DOE Joint Genome Institute"/>
            <consortium name="Mycorrhizal Genomics Consortium"/>
            <person name="Kohler A."/>
            <person name="Kuo A."/>
            <person name="Nagy L.G."/>
            <person name="Floudas D."/>
            <person name="Copeland A."/>
            <person name="Barry K.W."/>
            <person name="Cichocki N."/>
            <person name="Veneault-Fourrey C."/>
            <person name="LaButti K."/>
            <person name="Lindquist E.A."/>
            <person name="Lipzen A."/>
            <person name="Lundell T."/>
            <person name="Morin E."/>
            <person name="Murat C."/>
            <person name="Riley R."/>
            <person name="Ohm R."/>
            <person name="Sun H."/>
            <person name="Tunlid A."/>
            <person name="Henrissat B."/>
            <person name="Grigoriev I.V."/>
            <person name="Hibbett D.S."/>
            <person name="Martin F."/>
        </authorList>
    </citation>
    <scope>NUCLEOTIDE SEQUENCE [LARGE SCALE GENOMIC DNA]</scope>
    <source>
        <strain evidence="1 2">SS14</strain>
    </source>
</reference>
<protein>
    <submittedName>
        <fullName evidence="1">Uncharacterized protein</fullName>
    </submittedName>
</protein>
<organism evidence="1 2">
    <name type="scientific">Sphaerobolus stellatus (strain SS14)</name>
    <dbReference type="NCBI Taxonomy" id="990650"/>
    <lineage>
        <taxon>Eukaryota</taxon>
        <taxon>Fungi</taxon>
        <taxon>Dikarya</taxon>
        <taxon>Basidiomycota</taxon>
        <taxon>Agaricomycotina</taxon>
        <taxon>Agaricomycetes</taxon>
        <taxon>Phallomycetidae</taxon>
        <taxon>Geastrales</taxon>
        <taxon>Sphaerobolaceae</taxon>
        <taxon>Sphaerobolus</taxon>
    </lineage>
</organism>
<dbReference type="HOGENOM" id="CLU_065006_1_1_1"/>
<dbReference type="AlphaFoldDB" id="A0A0C9UR40"/>
<name>A0A0C9UR40_SPHS4</name>
<dbReference type="Proteomes" id="UP000054279">
    <property type="component" value="Unassembled WGS sequence"/>
</dbReference>
<keyword evidence="2" id="KW-1185">Reference proteome</keyword>
<sequence>MQTFMLLVFQPIINSVNTALEACISSIILCRFVLDLRKFNERTQTVPSFSIRSFSGVRAHLQHFNESLLEELGSSCLNERLEDCFRENENGTDTTPRDGIVTEELAITVEEFPWALTTQNNVLP</sequence>
<dbReference type="EMBL" id="KN837112">
    <property type="protein sequence ID" value="KIJ45363.1"/>
    <property type="molecule type" value="Genomic_DNA"/>
</dbReference>
<gene>
    <name evidence="1" type="ORF">M422DRAFT_251136</name>
</gene>
<evidence type="ECO:0000313" key="2">
    <source>
        <dbReference type="Proteomes" id="UP000054279"/>
    </source>
</evidence>
<evidence type="ECO:0000313" key="1">
    <source>
        <dbReference type="EMBL" id="KIJ45363.1"/>
    </source>
</evidence>
<proteinExistence type="predicted"/>